<evidence type="ECO:0000256" key="8">
    <source>
        <dbReference type="ARBA" id="ARBA00022833"/>
    </source>
</evidence>
<evidence type="ECO:0000256" key="9">
    <source>
        <dbReference type="ARBA" id="ARBA00022989"/>
    </source>
</evidence>
<keyword evidence="16" id="KW-0378">Hydrolase</keyword>
<keyword evidence="8" id="KW-0862">Zinc</keyword>
<keyword evidence="5" id="KW-0479">Metal-binding</keyword>
<dbReference type="InterPro" id="IPR014430">
    <property type="entry name" value="Scs7"/>
</dbReference>
<dbReference type="GO" id="GO:0006633">
    <property type="term" value="P:fatty acid biosynthetic process"/>
    <property type="evidence" value="ECO:0007669"/>
    <property type="project" value="UniProtKB-KW"/>
</dbReference>
<dbReference type="AlphaFoldDB" id="A0A0P9Y7A9"/>
<proteinExistence type="predicted"/>
<evidence type="ECO:0000259" key="15">
    <source>
        <dbReference type="Pfam" id="PF04116"/>
    </source>
</evidence>
<dbReference type="Pfam" id="PF04116">
    <property type="entry name" value="FA_hydroxylase"/>
    <property type="match status" value="1"/>
</dbReference>
<accession>A0A0P9Y7A9</accession>
<feature type="non-terminal residue" evidence="16">
    <location>
        <position position="1"/>
    </location>
</feature>
<evidence type="ECO:0000256" key="3">
    <source>
        <dbReference type="ARBA" id="ARBA00022516"/>
    </source>
</evidence>
<evidence type="ECO:0000256" key="5">
    <source>
        <dbReference type="ARBA" id="ARBA00022723"/>
    </source>
</evidence>
<evidence type="ECO:0000256" key="7">
    <source>
        <dbReference type="ARBA" id="ARBA00022832"/>
    </source>
</evidence>
<evidence type="ECO:0000256" key="1">
    <source>
        <dbReference type="ARBA" id="ARBA00001947"/>
    </source>
</evidence>
<organism evidence="16 17">
    <name type="scientific">Pseudomonas syringae pv. primulae</name>
    <dbReference type="NCBI Taxonomy" id="251707"/>
    <lineage>
        <taxon>Bacteria</taxon>
        <taxon>Pseudomonadati</taxon>
        <taxon>Pseudomonadota</taxon>
        <taxon>Gammaproteobacteria</taxon>
        <taxon>Pseudomonadales</taxon>
        <taxon>Pseudomonadaceae</taxon>
        <taxon>Pseudomonas</taxon>
    </lineage>
</organism>
<dbReference type="GO" id="GO:0080132">
    <property type="term" value="F:fatty acid 2-hydroxylase activity"/>
    <property type="evidence" value="ECO:0007669"/>
    <property type="project" value="InterPro"/>
</dbReference>
<sequence length="222" mass="25124">PPRACSDQGTFARSNPTPFHLMSLRAPTDTLSMAASNKWLMSSFAYYLDFFTVPLFVVVAIGIAPFHPLQAIAGLLIWSLLEYLVHRFLFHGLYRKEHWTHHVNVLAYIGVSSWKTSSVYSVLLLLAWLTGLTSAFVGLVAGYFCYISVHFVMHRPTHPAYRFITGLIANHDLHHRKGIEKNFGVSSPLWDHVFRSYLRTEASAVSAEIPLRPQACEQTEHP</sequence>
<keyword evidence="13" id="KW-0275">Fatty acid biosynthesis</keyword>
<evidence type="ECO:0000256" key="2">
    <source>
        <dbReference type="ARBA" id="ARBA00004477"/>
    </source>
</evidence>
<keyword evidence="9 14" id="KW-1133">Transmembrane helix</keyword>
<evidence type="ECO:0000313" key="17">
    <source>
        <dbReference type="Proteomes" id="UP000050562"/>
    </source>
</evidence>
<protein>
    <submittedName>
        <fullName evidence="16">Putative fatty acid hydrolase</fullName>
    </submittedName>
</protein>
<dbReference type="PANTHER" id="PTHR12863">
    <property type="entry name" value="FATTY ACID HYDROXYLASE"/>
    <property type="match status" value="1"/>
</dbReference>
<dbReference type="GO" id="GO:0016787">
    <property type="term" value="F:hydrolase activity"/>
    <property type="evidence" value="ECO:0007669"/>
    <property type="project" value="UniProtKB-KW"/>
</dbReference>
<feature type="domain" description="Fatty acid hydroxylase" evidence="15">
    <location>
        <begin position="72"/>
        <end position="195"/>
    </location>
</feature>
<feature type="transmembrane region" description="Helical" evidence="14">
    <location>
        <begin position="105"/>
        <end position="129"/>
    </location>
</feature>
<evidence type="ECO:0000256" key="14">
    <source>
        <dbReference type="SAM" id="Phobius"/>
    </source>
</evidence>
<keyword evidence="4 14" id="KW-0812">Transmembrane</keyword>
<dbReference type="PATRIC" id="fig|251707.3.peg.1897"/>
<evidence type="ECO:0000256" key="4">
    <source>
        <dbReference type="ARBA" id="ARBA00022692"/>
    </source>
</evidence>
<keyword evidence="7" id="KW-0276">Fatty acid metabolism</keyword>
<keyword evidence="12 14" id="KW-0472">Membrane</keyword>
<comment type="cofactor">
    <cofactor evidence="1">
        <name>Zn(2+)</name>
        <dbReference type="ChEBI" id="CHEBI:29105"/>
    </cofactor>
</comment>
<feature type="transmembrane region" description="Helical" evidence="14">
    <location>
        <begin position="72"/>
        <end position="93"/>
    </location>
</feature>
<feature type="transmembrane region" description="Helical" evidence="14">
    <location>
        <begin position="44"/>
        <end position="66"/>
    </location>
</feature>
<dbReference type="GO" id="GO:0016020">
    <property type="term" value="C:membrane"/>
    <property type="evidence" value="ECO:0007669"/>
    <property type="project" value="InterPro"/>
</dbReference>
<comment type="subcellular location">
    <subcellularLocation>
        <location evidence="2">Endoplasmic reticulum membrane</location>
        <topology evidence="2">Multi-pass membrane protein</topology>
    </subcellularLocation>
</comment>
<evidence type="ECO:0000256" key="6">
    <source>
        <dbReference type="ARBA" id="ARBA00022824"/>
    </source>
</evidence>
<evidence type="ECO:0000256" key="12">
    <source>
        <dbReference type="ARBA" id="ARBA00023136"/>
    </source>
</evidence>
<reference evidence="16 17" key="1">
    <citation type="submission" date="2015-09" db="EMBL/GenBank/DDBJ databases">
        <title>Genome announcement of multiple Pseudomonas syringae strains.</title>
        <authorList>
            <person name="Thakur S."/>
            <person name="Wang P.W."/>
            <person name="Gong Y."/>
            <person name="Weir B.S."/>
            <person name="Guttman D.S."/>
        </authorList>
    </citation>
    <scope>NUCLEOTIDE SEQUENCE [LARGE SCALE GENOMIC DNA]</scope>
    <source>
        <strain evidence="16 17">ICMP3956</strain>
    </source>
</reference>
<evidence type="ECO:0000313" key="16">
    <source>
        <dbReference type="EMBL" id="KPY37915.1"/>
    </source>
</evidence>
<evidence type="ECO:0000256" key="11">
    <source>
        <dbReference type="ARBA" id="ARBA00023098"/>
    </source>
</evidence>
<dbReference type="EMBL" id="LJRC01000107">
    <property type="protein sequence ID" value="KPY37915.1"/>
    <property type="molecule type" value="Genomic_DNA"/>
</dbReference>
<gene>
    <name evidence="16" type="ORF">ALO52_01472</name>
</gene>
<keyword evidence="3" id="KW-0444">Lipid biosynthesis</keyword>
<keyword evidence="11" id="KW-0443">Lipid metabolism</keyword>
<evidence type="ECO:0000256" key="10">
    <source>
        <dbReference type="ARBA" id="ARBA00023002"/>
    </source>
</evidence>
<dbReference type="GO" id="GO:0005506">
    <property type="term" value="F:iron ion binding"/>
    <property type="evidence" value="ECO:0007669"/>
    <property type="project" value="InterPro"/>
</dbReference>
<dbReference type="PANTHER" id="PTHR12863:SF1">
    <property type="entry name" value="FATTY ACID 2-HYDROXYLASE"/>
    <property type="match status" value="1"/>
</dbReference>
<keyword evidence="6" id="KW-0256">Endoplasmic reticulum</keyword>
<feature type="transmembrane region" description="Helical" evidence="14">
    <location>
        <begin position="135"/>
        <end position="153"/>
    </location>
</feature>
<dbReference type="Proteomes" id="UP000050562">
    <property type="component" value="Unassembled WGS sequence"/>
</dbReference>
<name>A0A0P9Y7A9_9PSED</name>
<evidence type="ECO:0000256" key="13">
    <source>
        <dbReference type="ARBA" id="ARBA00023160"/>
    </source>
</evidence>
<keyword evidence="10" id="KW-0560">Oxidoreductase</keyword>
<comment type="caution">
    <text evidence="16">The sequence shown here is derived from an EMBL/GenBank/DDBJ whole genome shotgun (WGS) entry which is preliminary data.</text>
</comment>
<dbReference type="InterPro" id="IPR006694">
    <property type="entry name" value="Fatty_acid_hydroxylase"/>
</dbReference>